<dbReference type="GO" id="GO:0006508">
    <property type="term" value="P:proteolysis"/>
    <property type="evidence" value="ECO:0007669"/>
    <property type="project" value="UniProtKB-KW"/>
</dbReference>
<dbReference type="Gene3D" id="1.20.58.760">
    <property type="entry name" value="Peptidase M41"/>
    <property type="match status" value="1"/>
</dbReference>
<dbReference type="SUPFAM" id="SSF52540">
    <property type="entry name" value="P-loop containing nucleoside triphosphate hydrolases"/>
    <property type="match status" value="1"/>
</dbReference>
<dbReference type="CDD" id="cd19501">
    <property type="entry name" value="RecA-like_FtsH"/>
    <property type="match status" value="1"/>
</dbReference>
<gene>
    <name evidence="15" type="primary">ftsH</name>
    <name evidence="18" type="ORF">UU02_C0003G0003</name>
</gene>
<dbReference type="Proteomes" id="UP000034293">
    <property type="component" value="Unassembled WGS sequence"/>
</dbReference>
<dbReference type="Gene3D" id="3.40.50.300">
    <property type="entry name" value="P-loop containing nucleotide triphosphate hydrolases"/>
    <property type="match status" value="1"/>
</dbReference>
<evidence type="ECO:0000256" key="16">
    <source>
        <dbReference type="RuleBase" id="RU003651"/>
    </source>
</evidence>
<dbReference type="SMART" id="SM00382">
    <property type="entry name" value="AAA"/>
    <property type="match status" value="1"/>
</dbReference>
<dbReference type="NCBIfam" id="TIGR01241">
    <property type="entry name" value="FtsH_fam"/>
    <property type="match status" value="1"/>
</dbReference>
<keyword evidence="12 15" id="KW-0482">Metalloprotease</keyword>
<evidence type="ECO:0000259" key="17">
    <source>
        <dbReference type="SMART" id="SM00382"/>
    </source>
</evidence>
<dbReference type="FunFam" id="1.10.8.60:FF:000001">
    <property type="entry name" value="ATP-dependent zinc metalloprotease FtsH"/>
    <property type="match status" value="1"/>
</dbReference>
<dbReference type="GO" id="GO:0030163">
    <property type="term" value="P:protein catabolic process"/>
    <property type="evidence" value="ECO:0007669"/>
    <property type="project" value="UniProtKB-UniRule"/>
</dbReference>
<dbReference type="HAMAP" id="MF_01458">
    <property type="entry name" value="FtsH"/>
    <property type="match status" value="1"/>
</dbReference>
<dbReference type="EC" id="3.4.24.-" evidence="15"/>
<evidence type="ECO:0000256" key="12">
    <source>
        <dbReference type="ARBA" id="ARBA00023049"/>
    </source>
</evidence>
<dbReference type="Pfam" id="PF17862">
    <property type="entry name" value="AAA_lid_3"/>
    <property type="match status" value="1"/>
</dbReference>
<dbReference type="Pfam" id="PF01434">
    <property type="entry name" value="Peptidase_M41"/>
    <property type="match status" value="1"/>
</dbReference>
<dbReference type="GO" id="GO:0004222">
    <property type="term" value="F:metalloendopeptidase activity"/>
    <property type="evidence" value="ECO:0007669"/>
    <property type="project" value="InterPro"/>
</dbReference>
<evidence type="ECO:0000256" key="3">
    <source>
        <dbReference type="ARBA" id="ARBA00022475"/>
    </source>
</evidence>
<keyword evidence="10 15" id="KW-0067">ATP-binding</keyword>
<dbReference type="Pfam" id="PF00004">
    <property type="entry name" value="AAA"/>
    <property type="match status" value="1"/>
</dbReference>
<keyword evidence="5 15" id="KW-0812">Transmembrane</keyword>
<dbReference type="InterPro" id="IPR037219">
    <property type="entry name" value="Peptidase_M41-like"/>
</dbReference>
<dbReference type="PANTHER" id="PTHR23076">
    <property type="entry name" value="METALLOPROTEASE M41 FTSH"/>
    <property type="match status" value="1"/>
</dbReference>
<dbReference type="AlphaFoldDB" id="A0A0G0SQK5"/>
<reference evidence="18 19" key="1">
    <citation type="journal article" date="2015" name="Nature">
        <title>rRNA introns, odd ribosomes, and small enigmatic genomes across a large radiation of phyla.</title>
        <authorList>
            <person name="Brown C.T."/>
            <person name="Hug L.A."/>
            <person name="Thomas B.C."/>
            <person name="Sharon I."/>
            <person name="Castelle C.J."/>
            <person name="Singh A."/>
            <person name="Wilkins M.J."/>
            <person name="Williams K.H."/>
            <person name="Banfield J.F."/>
        </authorList>
    </citation>
    <scope>NUCLEOTIDE SEQUENCE [LARGE SCALE GENOMIC DNA]</scope>
</reference>
<dbReference type="Pfam" id="PF06480">
    <property type="entry name" value="FtsH_ext"/>
    <property type="match status" value="1"/>
</dbReference>
<dbReference type="FunFam" id="3.40.50.300:FF:000001">
    <property type="entry name" value="ATP-dependent zinc metalloprotease FtsH"/>
    <property type="match status" value="1"/>
</dbReference>
<evidence type="ECO:0000256" key="15">
    <source>
        <dbReference type="HAMAP-Rule" id="MF_01458"/>
    </source>
</evidence>
<keyword evidence="6 15" id="KW-0479">Metal-binding</keyword>
<protein>
    <recommendedName>
        <fullName evidence="15">ATP-dependent zinc metalloprotease FtsH</fullName>
        <ecNumber evidence="15">3.4.24.-</ecNumber>
    </recommendedName>
</protein>
<comment type="similarity">
    <text evidence="16">Belongs to the AAA ATPase family.</text>
</comment>
<evidence type="ECO:0000256" key="10">
    <source>
        <dbReference type="ARBA" id="ARBA00022840"/>
    </source>
</evidence>
<dbReference type="InterPro" id="IPR000642">
    <property type="entry name" value="Peptidase_M41"/>
</dbReference>
<dbReference type="InterPro" id="IPR003960">
    <property type="entry name" value="ATPase_AAA_CS"/>
</dbReference>
<dbReference type="GO" id="GO:0005524">
    <property type="term" value="F:ATP binding"/>
    <property type="evidence" value="ECO:0007669"/>
    <property type="project" value="UniProtKB-UniRule"/>
</dbReference>
<dbReference type="InterPro" id="IPR041569">
    <property type="entry name" value="AAA_lid_3"/>
</dbReference>
<comment type="caution">
    <text evidence="18">The sequence shown here is derived from an EMBL/GenBank/DDBJ whole genome shotgun (WGS) entry which is preliminary data.</text>
</comment>
<sequence length="668" mass="73398">MLPPSFFSFKTKLPTGQKYVKGVLLTLIWIQLSFLVKTQPVKKHQFFSQNSTGKKASKNGQKQVKVKLRINLWTIAAIILIIFFIIPGFIAAVQTLGNSSKENISQLMTDIKGGKVDKVSVEGSKLLVTYKDESVKVSTKEDTENFSDLLKNYEIDPASVNYEIVDQSAAKVIGDIIGIVLPLILMVGFFYYIMRAQNKGAQDIFSFGRSKAKIFAKGKQSVTFIDVAGVDDAKKELEELVDFLKNPAKYRKIGARTPKGALLVGPSGVGKTLLAKAVAGEAGVPFFSMAGSEFMEMLVGVGASRARDLFAQAKAAAPSIIFIDEIDAIGRQRGRGMMGGHDEREQTLNQILVEMDGFTPNDNVIVIAATNRGDLLDPALLRPGRFDRRIVLDMPDKEGRLAILHIHARGKKFAKGVDWSKVADRTVGFSGADLENMLNEAAIGTARNGNSEISMADLEESSTKVKLGPAKKRLQSDEDKKLTAYHEAGHAIVTHFLKNMDPVHRISIVARGMSLGHTLIPPVGDRTHETKSRLLEQITAMLGGRAAEQIVFNEMTSGAANDIAQATKISKAMVVEFGMSELGPINFGPDMGMGDFGQMEWYEQAQNSPSFMEKIDTETKKFLDMGYKAAVKLIKEKRKLLDKVSKALIEKETLDRDDFEKIVGRKIS</sequence>
<evidence type="ECO:0000256" key="8">
    <source>
        <dbReference type="ARBA" id="ARBA00022801"/>
    </source>
</evidence>
<dbReference type="InterPro" id="IPR027417">
    <property type="entry name" value="P-loop_NTPase"/>
</dbReference>
<feature type="binding site" evidence="15">
    <location>
        <position position="562"/>
    </location>
    <ligand>
        <name>Zn(2+)</name>
        <dbReference type="ChEBI" id="CHEBI:29105"/>
        <note>catalytic</note>
    </ligand>
</feature>
<feature type="transmembrane region" description="Helical" evidence="15">
    <location>
        <begin position="172"/>
        <end position="193"/>
    </location>
</feature>
<feature type="transmembrane region" description="Helical" evidence="15">
    <location>
        <begin position="70"/>
        <end position="93"/>
    </location>
</feature>
<evidence type="ECO:0000313" key="19">
    <source>
        <dbReference type="Proteomes" id="UP000034293"/>
    </source>
</evidence>
<dbReference type="EMBL" id="LBZA01000003">
    <property type="protein sequence ID" value="KKR64686.1"/>
    <property type="molecule type" value="Genomic_DNA"/>
</dbReference>
<evidence type="ECO:0000256" key="9">
    <source>
        <dbReference type="ARBA" id="ARBA00022833"/>
    </source>
</evidence>
<keyword evidence="8 15" id="KW-0378">Hydrolase</keyword>
<keyword evidence="7 15" id="KW-0547">Nucleotide-binding</keyword>
<dbReference type="SUPFAM" id="SSF140990">
    <property type="entry name" value="FtsH protease domain-like"/>
    <property type="match status" value="1"/>
</dbReference>
<dbReference type="PROSITE" id="PS00674">
    <property type="entry name" value="AAA"/>
    <property type="match status" value="1"/>
</dbReference>
<keyword evidence="4 15" id="KW-0645">Protease</keyword>
<dbReference type="Gene3D" id="1.10.8.60">
    <property type="match status" value="1"/>
</dbReference>
<comment type="function">
    <text evidence="15">Acts as a processive, ATP-dependent zinc metallopeptidase for both cytoplasmic and membrane proteins. Plays a role in the quality control of integral membrane proteins.</text>
</comment>
<comment type="subunit">
    <text evidence="15">Homohexamer.</text>
</comment>
<keyword evidence="3 15" id="KW-1003">Cell membrane</keyword>
<keyword evidence="11 15" id="KW-1133">Transmembrane helix</keyword>
<evidence type="ECO:0000256" key="6">
    <source>
        <dbReference type="ARBA" id="ARBA00022723"/>
    </source>
</evidence>
<dbReference type="GO" id="GO:0016887">
    <property type="term" value="F:ATP hydrolysis activity"/>
    <property type="evidence" value="ECO:0007669"/>
    <property type="project" value="UniProtKB-UniRule"/>
</dbReference>
<evidence type="ECO:0000256" key="2">
    <source>
        <dbReference type="ARBA" id="ARBA00010044"/>
    </source>
</evidence>
<comment type="caution">
    <text evidence="15">Lacks conserved residue(s) required for the propagation of feature annotation.</text>
</comment>
<accession>A0A0G0SQK5</accession>
<keyword evidence="13 15" id="KW-0472">Membrane</keyword>
<dbReference type="InterPro" id="IPR003959">
    <property type="entry name" value="ATPase_AAA_core"/>
</dbReference>
<organism evidence="18 19">
    <name type="scientific">Candidatus Woesebacteria bacterium GW2011_GWA1_40_43</name>
    <dbReference type="NCBI Taxonomy" id="1618553"/>
    <lineage>
        <taxon>Bacteria</taxon>
        <taxon>Candidatus Woeseibacteriota</taxon>
    </lineage>
</organism>
<feature type="domain" description="AAA+ ATPase" evidence="17">
    <location>
        <begin position="257"/>
        <end position="396"/>
    </location>
</feature>
<name>A0A0G0SQK5_9BACT</name>
<evidence type="ECO:0000256" key="4">
    <source>
        <dbReference type="ARBA" id="ARBA00022670"/>
    </source>
</evidence>
<comment type="similarity">
    <text evidence="14 15">In the central section; belongs to the AAA ATPase family.</text>
</comment>
<evidence type="ECO:0000256" key="7">
    <source>
        <dbReference type="ARBA" id="ARBA00022741"/>
    </source>
</evidence>
<evidence type="ECO:0000256" key="5">
    <source>
        <dbReference type="ARBA" id="ARBA00022692"/>
    </source>
</evidence>
<feature type="active site" evidence="15">
    <location>
        <position position="487"/>
    </location>
</feature>
<dbReference type="GO" id="GO:0005886">
    <property type="term" value="C:plasma membrane"/>
    <property type="evidence" value="ECO:0007669"/>
    <property type="project" value="UniProtKB-SubCell"/>
</dbReference>
<evidence type="ECO:0000256" key="13">
    <source>
        <dbReference type="ARBA" id="ARBA00023136"/>
    </source>
</evidence>
<dbReference type="InterPro" id="IPR005936">
    <property type="entry name" value="FtsH"/>
</dbReference>
<keyword evidence="9 15" id="KW-0862">Zinc</keyword>
<dbReference type="InterPro" id="IPR011546">
    <property type="entry name" value="Pept_M41_FtsH_extracell"/>
</dbReference>
<comment type="similarity">
    <text evidence="2 15">In the C-terminal section; belongs to the peptidase M41 family.</text>
</comment>
<dbReference type="PANTHER" id="PTHR23076:SF97">
    <property type="entry name" value="ATP-DEPENDENT ZINC METALLOPROTEASE YME1L1"/>
    <property type="match status" value="1"/>
</dbReference>
<dbReference type="FunFam" id="1.20.58.760:FF:000001">
    <property type="entry name" value="ATP-dependent zinc metalloprotease FtsH"/>
    <property type="match status" value="1"/>
</dbReference>
<comment type="cofactor">
    <cofactor evidence="15">
        <name>Zn(2+)</name>
        <dbReference type="ChEBI" id="CHEBI:29105"/>
    </cofactor>
    <text evidence="15">Binds 1 zinc ion per subunit.</text>
</comment>
<dbReference type="GO" id="GO:0004176">
    <property type="term" value="F:ATP-dependent peptidase activity"/>
    <property type="evidence" value="ECO:0007669"/>
    <property type="project" value="InterPro"/>
</dbReference>
<evidence type="ECO:0000313" key="18">
    <source>
        <dbReference type="EMBL" id="KKR64686.1"/>
    </source>
</evidence>
<dbReference type="GO" id="GO:0008270">
    <property type="term" value="F:zinc ion binding"/>
    <property type="evidence" value="ECO:0007669"/>
    <property type="project" value="UniProtKB-UniRule"/>
</dbReference>
<dbReference type="PATRIC" id="fig|1618553.3.peg.40"/>
<feature type="binding site" evidence="15">
    <location>
        <position position="486"/>
    </location>
    <ligand>
        <name>Zn(2+)</name>
        <dbReference type="ChEBI" id="CHEBI:29105"/>
        <note>catalytic</note>
    </ligand>
</feature>
<comment type="subcellular location">
    <subcellularLocation>
        <location evidence="15">Cell membrane</location>
        <topology evidence="15">Multi-pass membrane protein</topology>
        <orientation evidence="15">Cytoplasmic side</orientation>
    </subcellularLocation>
    <subcellularLocation>
        <location evidence="1">Membrane</location>
    </subcellularLocation>
</comment>
<dbReference type="InterPro" id="IPR003593">
    <property type="entry name" value="AAA+_ATPase"/>
</dbReference>
<evidence type="ECO:0000256" key="14">
    <source>
        <dbReference type="ARBA" id="ARBA00061570"/>
    </source>
</evidence>
<proteinExistence type="inferred from homology"/>
<evidence type="ECO:0000256" key="1">
    <source>
        <dbReference type="ARBA" id="ARBA00004370"/>
    </source>
</evidence>
<evidence type="ECO:0000256" key="11">
    <source>
        <dbReference type="ARBA" id="ARBA00022989"/>
    </source>
</evidence>
<feature type="binding site" evidence="15">
    <location>
        <position position="490"/>
    </location>
    <ligand>
        <name>Zn(2+)</name>
        <dbReference type="ChEBI" id="CHEBI:29105"/>
        <note>catalytic</note>
    </ligand>
</feature>